<keyword evidence="5" id="KW-0378">Hydrolase</keyword>
<evidence type="ECO:0000313" key="5">
    <source>
        <dbReference type="EMBL" id="SFZ79435.1"/>
    </source>
</evidence>
<gene>
    <name evidence="5" type="ORF">SAMN02745887_03617</name>
</gene>
<evidence type="ECO:0000256" key="3">
    <source>
        <dbReference type="SAM" id="SignalP"/>
    </source>
</evidence>
<evidence type="ECO:0000313" key="6">
    <source>
        <dbReference type="Proteomes" id="UP000186513"/>
    </source>
</evidence>
<dbReference type="STRING" id="1121279.SAMN02745887_03617"/>
<dbReference type="Pfam" id="PF01551">
    <property type="entry name" value="Peptidase_M23"/>
    <property type="match status" value="1"/>
</dbReference>
<dbReference type="InterPro" id="IPR050570">
    <property type="entry name" value="Cell_wall_metabolism_enzyme"/>
</dbReference>
<dbReference type="InterPro" id="IPR011055">
    <property type="entry name" value="Dup_hybrid_motif"/>
</dbReference>
<dbReference type="PANTHER" id="PTHR21666:SF270">
    <property type="entry name" value="MUREIN HYDROLASE ACTIVATOR ENVC"/>
    <property type="match status" value="1"/>
</dbReference>
<feature type="region of interest" description="Disordered" evidence="2">
    <location>
        <begin position="241"/>
        <end position="283"/>
    </location>
</feature>
<keyword evidence="3" id="KW-0732">Signal</keyword>
<dbReference type="Proteomes" id="UP000186513">
    <property type="component" value="Unassembled WGS sequence"/>
</dbReference>
<keyword evidence="1" id="KW-0175">Coiled coil</keyword>
<feature type="chain" id="PRO_5012046579" evidence="3">
    <location>
        <begin position="21"/>
        <end position="427"/>
    </location>
</feature>
<dbReference type="FunFam" id="2.70.70.10:FF:000003">
    <property type="entry name" value="Murein hydrolase activator EnvC"/>
    <property type="match status" value="1"/>
</dbReference>
<feature type="domain" description="M23ase beta-sheet core" evidence="4">
    <location>
        <begin position="328"/>
        <end position="422"/>
    </location>
</feature>
<evidence type="ECO:0000259" key="4">
    <source>
        <dbReference type="Pfam" id="PF01551"/>
    </source>
</evidence>
<accession>A0A1K2HRR1</accession>
<dbReference type="Gene3D" id="2.70.70.10">
    <property type="entry name" value="Glucose Permease (Domain IIA)"/>
    <property type="match status" value="1"/>
</dbReference>
<dbReference type="GO" id="GO:0004222">
    <property type="term" value="F:metalloendopeptidase activity"/>
    <property type="evidence" value="ECO:0007669"/>
    <property type="project" value="TreeGrafter"/>
</dbReference>
<reference evidence="5 6" key="1">
    <citation type="submission" date="2016-11" db="EMBL/GenBank/DDBJ databases">
        <authorList>
            <person name="Jaros S."/>
            <person name="Januszkiewicz K."/>
            <person name="Wedrychowicz H."/>
        </authorList>
    </citation>
    <scope>NUCLEOTIDE SEQUENCE [LARGE SCALE GENOMIC DNA]</scope>
    <source>
        <strain evidence="5 6">DSM 18899</strain>
    </source>
</reference>
<sequence length="427" mass="47591">MRRLLPLLAAAGLLLGAAWAAQPEDDLQDLRRKIDSLKQELQANEATRHDAADALKSSEQAISEANRAVAQLNRQQQLSQAELARISLDISKTRQNLEANRERLQALIRARHRNGQHEALRLLLNRQDPNKLARDLRYYRYIAEAQHKLSGELSAQLDKLNALAEVIRQKHDDLARIAAERKAARDKLRMEQAEKQQVLSKISTEIGQQRKEISKLQRDEKRLTQLVEKINRMIRERELKEAREREKQARAQKLAEAREAARQAKEAKAGKKPGDAPPKAEPVIKRNEALPDSSADGRRFAELKGRLHLPARGEVSGKFGTPRSEGTNWKGVFIRTAGGQPVKAVASGRVVFADWLRGFGNMLIVDHGGGYLSLYGAAESLVKQVGDTVKAGEDVATSGNSGGSEQTGIYFEIRHMGKPLDPLAWAK</sequence>
<dbReference type="OrthoDB" id="9784703at2"/>
<dbReference type="PANTHER" id="PTHR21666">
    <property type="entry name" value="PEPTIDASE-RELATED"/>
    <property type="match status" value="1"/>
</dbReference>
<feature type="coiled-coil region" evidence="1">
    <location>
        <begin position="20"/>
        <end position="114"/>
    </location>
</feature>
<dbReference type="AlphaFoldDB" id="A0A1K2HRR1"/>
<dbReference type="InterPro" id="IPR016047">
    <property type="entry name" value="M23ase_b-sheet_dom"/>
</dbReference>
<feature type="signal peptide" evidence="3">
    <location>
        <begin position="1"/>
        <end position="20"/>
    </location>
</feature>
<dbReference type="Gene3D" id="6.10.250.3150">
    <property type="match status" value="1"/>
</dbReference>
<dbReference type="RefSeq" id="WP_072430096.1">
    <property type="nucleotide sequence ID" value="NZ_FPKR01000017.1"/>
</dbReference>
<evidence type="ECO:0000256" key="2">
    <source>
        <dbReference type="SAM" id="MobiDB-lite"/>
    </source>
</evidence>
<dbReference type="CDD" id="cd12797">
    <property type="entry name" value="M23_peptidase"/>
    <property type="match status" value="1"/>
</dbReference>
<protein>
    <submittedName>
        <fullName evidence="5">Septal ring factor EnvC, activator of murein hydrolases AmiA and AmiB</fullName>
    </submittedName>
</protein>
<organism evidence="5 6">
    <name type="scientific">Chitinimonas taiwanensis DSM 18899</name>
    <dbReference type="NCBI Taxonomy" id="1121279"/>
    <lineage>
        <taxon>Bacteria</taxon>
        <taxon>Pseudomonadati</taxon>
        <taxon>Pseudomonadota</taxon>
        <taxon>Betaproteobacteria</taxon>
        <taxon>Neisseriales</taxon>
        <taxon>Chitinibacteraceae</taxon>
        <taxon>Chitinimonas</taxon>
    </lineage>
</organism>
<dbReference type="EMBL" id="FPKR01000017">
    <property type="protein sequence ID" value="SFZ79435.1"/>
    <property type="molecule type" value="Genomic_DNA"/>
</dbReference>
<feature type="compositionally biased region" description="Basic and acidic residues" evidence="2">
    <location>
        <begin position="241"/>
        <end position="274"/>
    </location>
</feature>
<name>A0A1K2HRR1_9NEIS</name>
<dbReference type="SUPFAM" id="SSF51261">
    <property type="entry name" value="Duplicated hybrid motif"/>
    <property type="match status" value="1"/>
</dbReference>
<proteinExistence type="predicted"/>
<evidence type="ECO:0000256" key="1">
    <source>
        <dbReference type="SAM" id="Coils"/>
    </source>
</evidence>
<keyword evidence="6" id="KW-1185">Reference proteome</keyword>